<evidence type="ECO:0000313" key="2">
    <source>
        <dbReference type="Proteomes" id="UP000886653"/>
    </source>
</evidence>
<gene>
    <name evidence="1" type="ORF">CROQUDRAFT_463945</name>
</gene>
<accession>A0A9P6TH61</accession>
<name>A0A9P6TH61_9BASI</name>
<organism evidence="1 2">
    <name type="scientific">Cronartium quercuum f. sp. fusiforme G11</name>
    <dbReference type="NCBI Taxonomy" id="708437"/>
    <lineage>
        <taxon>Eukaryota</taxon>
        <taxon>Fungi</taxon>
        <taxon>Dikarya</taxon>
        <taxon>Basidiomycota</taxon>
        <taxon>Pucciniomycotina</taxon>
        <taxon>Pucciniomycetes</taxon>
        <taxon>Pucciniales</taxon>
        <taxon>Coleosporiaceae</taxon>
        <taxon>Cronartium</taxon>
    </lineage>
</organism>
<dbReference type="Proteomes" id="UP000886653">
    <property type="component" value="Unassembled WGS sequence"/>
</dbReference>
<keyword evidence="2" id="KW-1185">Reference proteome</keyword>
<sequence>MKLLNWGNCETCKVPETPKQFLIYCKKIYSSEKEISSSCEERKKKKKKIEKPYTFFNCYAKSEDEDTNTAAHNSVLA</sequence>
<evidence type="ECO:0000313" key="1">
    <source>
        <dbReference type="EMBL" id="KAG0151749.1"/>
    </source>
</evidence>
<protein>
    <submittedName>
        <fullName evidence="1">Uncharacterized protein</fullName>
    </submittedName>
</protein>
<dbReference type="EMBL" id="MU167211">
    <property type="protein sequence ID" value="KAG0151749.1"/>
    <property type="molecule type" value="Genomic_DNA"/>
</dbReference>
<proteinExistence type="predicted"/>
<reference evidence="1" key="1">
    <citation type="submission" date="2013-11" db="EMBL/GenBank/DDBJ databases">
        <title>Genome sequence of the fusiform rust pathogen reveals effectors for host alternation and coevolution with pine.</title>
        <authorList>
            <consortium name="DOE Joint Genome Institute"/>
            <person name="Smith K."/>
            <person name="Pendleton A."/>
            <person name="Kubisiak T."/>
            <person name="Anderson C."/>
            <person name="Salamov A."/>
            <person name="Aerts A."/>
            <person name="Riley R."/>
            <person name="Clum A."/>
            <person name="Lindquist E."/>
            <person name="Ence D."/>
            <person name="Campbell M."/>
            <person name="Kronenberg Z."/>
            <person name="Feau N."/>
            <person name="Dhillon B."/>
            <person name="Hamelin R."/>
            <person name="Burleigh J."/>
            <person name="Smith J."/>
            <person name="Yandell M."/>
            <person name="Nelson C."/>
            <person name="Grigoriev I."/>
            <person name="Davis J."/>
        </authorList>
    </citation>
    <scope>NUCLEOTIDE SEQUENCE</scope>
    <source>
        <strain evidence="1">G11</strain>
    </source>
</reference>
<comment type="caution">
    <text evidence="1">The sequence shown here is derived from an EMBL/GenBank/DDBJ whole genome shotgun (WGS) entry which is preliminary data.</text>
</comment>
<dbReference type="AlphaFoldDB" id="A0A9P6TH61"/>